<evidence type="ECO:0000259" key="4">
    <source>
        <dbReference type="PROSITE" id="PS50051"/>
    </source>
</evidence>
<dbReference type="NCBIfam" id="NF007365">
    <property type="entry name" value="PRK09862.1"/>
    <property type="match status" value="1"/>
</dbReference>
<dbReference type="SUPFAM" id="SSF54211">
    <property type="entry name" value="Ribosomal protein S5 domain 2-like"/>
    <property type="match status" value="1"/>
</dbReference>
<dbReference type="EMBL" id="JAAVXB010000003">
    <property type="protein sequence ID" value="NKF22030.1"/>
    <property type="molecule type" value="Genomic_DNA"/>
</dbReference>
<dbReference type="Pfam" id="PF13335">
    <property type="entry name" value="Mg_chelatase_C"/>
    <property type="match status" value="1"/>
</dbReference>
<evidence type="ECO:0000256" key="1">
    <source>
        <dbReference type="ARBA" id="ARBA00006354"/>
    </source>
</evidence>
<name>A0A969W9K0_9GAMM</name>
<dbReference type="Gene3D" id="3.40.50.300">
    <property type="entry name" value="P-loop containing nucleotide triphosphate hydrolases"/>
    <property type="match status" value="1"/>
</dbReference>
<sequence>MSLAIVLSRAQNGLAADLVTVEVHLAPGLPGLNIVGLPEASVREAKDRVRAAIANSGYRFPIQRITCNLAPADLPKDGSRFDLAIALGILAASQQIPVDALSSLEILGELSLSGELRPVRGVLPAALQAGQAGRGLLVPTTNHAEAALATNCPVHVADTLGGLCATLHGNTLHALDAPTPVSTATSAEVDDLADVRGQALARRALEIAAAGGHSLLLIGPPGGGKSMLARRLPGILPPLRDDEALEIAAVASIGGGFDPKHWAQRPFRAPHHTASGVALVGGGTHPKPGEITLAHHGVLFLDELPEFDRRVLEVLREPLETGTITISRAARQADFPARFQLIAAMNPCPCGHLGDIAGQCRCTPDQVARYRARISGPLLDRIDLQLFVPRVAPAQLSGRAGPATGESSATVRARVVAARHRQLERQGRPNAQLGTRELERLAMPNDEGLQLLDAAMQRLALSARGYHRVLRVARTLADLANAPAVGAVEIGEALRYRQASLPQGGS</sequence>
<dbReference type="GO" id="GO:0005524">
    <property type="term" value="F:ATP binding"/>
    <property type="evidence" value="ECO:0007669"/>
    <property type="project" value="UniProtKB-KW"/>
</dbReference>
<dbReference type="InterPro" id="IPR045006">
    <property type="entry name" value="CHLI-like"/>
</dbReference>
<dbReference type="RefSeq" id="WP_168147287.1">
    <property type="nucleotide sequence ID" value="NZ_JAAVXB010000003.1"/>
</dbReference>
<accession>A0A969W9K0</accession>
<evidence type="ECO:0000256" key="2">
    <source>
        <dbReference type="ARBA" id="ARBA00022741"/>
    </source>
</evidence>
<keyword evidence="3" id="KW-0067">ATP-binding</keyword>
<dbReference type="InterPro" id="IPR001208">
    <property type="entry name" value="MCM_dom"/>
</dbReference>
<dbReference type="Pfam" id="PF13541">
    <property type="entry name" value="ChlI"/>
    <property type="match status" value="1"/>
</dbReference>
<dbReference type="SUPFAM" id="SSF52540">
    <property type="entry name" value="P-loop containing nucleoside triphosphate hydrolases"/>
    <property type="match status" value="1"/>
</dbReference>
<comment type="similarity">
    <text evidence="1">Belongs to the Mg-chelatase subunits D/I family. ComM subfamily.</text>
</comment>
<dbReference type="InterPro" id="IPR014721">
    <property type="entry name" value="Ribsml_uS5_D2-typ_fold_subgr"/>
</dbReference>
<evidence type="ECO:0000313" key="6">
    <source>
        <dbReference type="Proteomes" id="UP000653472"/>
    </source>
</evidence>
<dbReference type="AlphaFoldDB" id="A0A969W9K0"/>
<dbReference type="InterPro" id="IPR003593">
    <property type="entry name" value="AAA+_ATPase"/>
</dbReference>
<dbReference type="InterPro" id="IPR025158">
    <property type="entry name" value="Mg_chelat-rel_C"/>
</dbReference>
<dbReference type="PANTHER" id="PTHR32039">
    <property type="entry name" value="MAGNESIUM-CHELATASE SUBUNIT CHLI"/>
    <property type="match status" value="1"/>
</dbReference>
<dbReference type="PANTHER" id="PTHR32039:SF7">
    <property type="entry name" value="COMPETENCE PROTEIN COMM"/>
    <property type="match status" value="1"/>
</dbReference>
<organism evidence="5 6">
    <name type="scientific">Solimonas marina</name>
    <dbReference type="NCBI Taxonomy" id="2714601"/>
    <lineage>
        <taxon>Bacteria</taxon>
        <taxon>Pseudomonadati</taxon>
        <taxon>Pseudomonadota</taxon>
        <taxon>Gammaproteobacteria</taxon>
        <taxon>Nevskiales</taxon>
        <taxon>Nevskiaceae</taxon>
        <taxon>Solimonas</taxon>
    </lineage>
</organism>
<keyword evidence="2" id="KW-0547">Nucleotide-binding</keyword>
<evidence type="ECO:0000256" key="3">
    <source>
        <dbReference type="ARBA" id="ARBA00022840"/>
    </source>
</evidence>
<proteinExistence type="inferred from homology"/>
<dbReference type="InterPro" id="IPR000523">
    <property type="entry name" value="Mg_chelatse_chII-like_cat_dom"/>
</dbReference>
<dbReference type="Proteomes" id="UP000653472">
    <property type="component" value="Unassembled WGS sequence"/>
</dbReference>
<dbReference type="PROSITE" id="PS50051">
    <property type="entry name" value="MCM_2"/>
    <property type="match status" value="1"/>
</dbReference>
<keyword evidence="6" id="KW-1185">Reference proteome</keyword>
<dbReference type="Pfam" id="PF01078">
    <property type="entry name" value="Mg_chelatase"/>
    <property type="match status" value="1"/>
</dbReference>
<evidence type="ECO:0000313" key="5">
    <source>
        <dbReference type="EMBL" id="NKF22030.1"/>
    </source>
</evidence>
<reference evidence="5" key="1">
    <citation type="submission" date="2020-03" db="EMBL/GenBank/DDBJ databases">
        <title>Solimonas marina sp. nov., isolated from deep seawater of the Pacific Ocean.</title>
        <authorList>
            <person name="Liu X."/>
            <person name="Lai Q."/>
            <person name="Sun F."/>
            <person name="Gai Y."/>
            <person name="Li G."/>
            <person name="Shao Z."/>
        </authorList>
    </citation>
    <scope>NUCLEOTIDE SEQUENCE</scope>
    <source>
        <strain evidence="5">C16B3</strain>
    </source>
</reference>
<dbReference type="PRINTS" id="PR01657">
    <property type="entry name" value="MCMFAMILY"/>
</dbReference>
<dbReference type="InterPro" id="IPR020568">
    <property type="entry name" value="Ribosomal_Su5_D2-typ_SF"/>
</dbReference>
<dbReference type="InterPro" id="IPR004482">
    <property type="entry name" value="Mg_chelat-rel"/>
</dbReference>
<dbReference type="InterPro" id="IPR027417">
    <property type="entry name" value="P-loop_NTPase"/>
</dbReference>
<dbReference type="NCBIfam" id="TIGR00368">
    <property type="entry name" value="YifB family Mg chelatase-like AAA ATPase"/>
    <property type="match status" value="1"/>
</dbReference>
<gene>
    <name evidence="5" type="ORF">G7Y82_06845</name>
</gene>
<dbReference type="Gene3D" id="3.30.230.10">
    <property type="match status" value="1"/>
</dbReference>
<feature type="domain" description="MCM C-terminal AAA(+) ATPase" evidence="4">
    <location>
        <begin position="289"/>
        <end position="347"/>
    </location>
</feature>
<dbReference type="GO" id="GO:0003677">
    <property type="term" value="F:DNA binding"/>
    <property type="evidence" value="ECO:0007669"/>
    <property type="project" value="InterPro"/>
</dbReference>
<comment type="caution">
    <text evidence="5">The sequence shown here is derived from an EMBL/GenBank/DDBJ whole genome shotgun (WGS) entry which is preliminary data.</text>
</comment>
<dbReference type="SMART" id="SM00382">
    <property type="entry name" value="AAA"/>
    <property type="match status" value="1"/>
</dbReference>
<protein>
    <submittedName>
        <fullName evidence="5">YifB family Mg chelatase-like AAA ATPase</fullName>
    </submittedName>
</protein>